<keyword evidence="1" id="KW-0436">Ligase</keyword>
<dbReference type="GO" id="GO:0005737">
    <property type="term" value="C:cytoplasm"/>
    <property type="evidence" value="ECO:0007669"/>
    <property type="project" value="TreeGrafter"/>
</dbReference>
<evidence type="ECO:0000259" key="3">
    <source>
        <dbReference type="Pfam" id="PF00668"/>
    </source>
</evidence>
<dbReference type="CDD" id="cd19535">
    <property type="entry name" value="Cyc_NRPS"/>
    <property type="match status" value="1"/>
</dbReference>
<dbReference type="PANTHER" id="PTHR45527">
    <property type="entry name" value="NONRIBOSOMAL PEPTIDE SYNTHETASE"/>
    <property type="match status" value="1"/>
</dbReference>
<feature type="domain" description="Condensation" evidence="3">
    <location>
        <begin position="480"/>
        <end position="852"/>
    </location>
</feature>
<evidence type="ECO:0000256" key="1">
    <source>
        <dbReference type="ARBA" id="ARBA00022598"/>
    </source>
</evidence>
<comment type="caution">
    <text evidence="4">The sequence shown here is derived from an EMBL/GenBank/DDBJ whole genome shotgun (WGS) entry which is preliminary data.</text>
</comment>
<dbReference type="InterPro" id="IPR020845">
    <property type="entry name" value="AMP-binding_CS"/>
</dbReference>
<dbReference type="SUPFAM" id="SSF52777">
    <property type="entry name" value="CoA-dependent acyltransferases"/>
    <property type="match status" value="4"/>
</dbReference>
<dbReference type="InterPro" id="IPR045851">
    <property type="entry name" value="AMP-bd_C_sf"/>
</dbReference>
<evidence type="ECO:0000259" key="2">
    <source>
        <dbReference type="Pfam" id="PF00501"/>
    </source>
</evidence>
<dbReference type="PANTHER" id="PTHR45527:SF10">
    <property type="entry name" value="PYOCHELIN SYNTHASE PCHF"/>
    <property type="match status" value="1"/>
</dbReference>
<dbReference type="InterPro" id="IPR001242">
    <property type="entry name" value="Condensation_dom"/>
</dbReference>
<dbReference type="Pfam" id="PF00501">
    <property type="entry name" value="AMP-binding"/>
    <property type="match status" value="1"/>
</dbReference>
<feature type="domain" description="AMP-dependent synthetase/ligase" evidence="2">
    <location>
        <begin position="896"/>
        <end position="1227"/>
    </location>
</feature>
<dbReference type="Gene3D" id="3.30.559.10">
    <property type="entry name" value="Chloramphenicol acetyltransferase-like domain"/>
    <property type="match status" value="2"/>
</dbReference>
<dbReference type="GO" id="GO:0016877">
    <property type="term" value="F:ligase activity, forming carbon-sulfur bonds"/>
    <property type="evidence" value="ECO:0007669"/>
    <property type="project" value="UniProtKB-ARBA"/>
</dbReference>
<dbReference type="Proteomes" id="UP000839726">
    <property type="component" value="Unassembled WGS sequence"/>
</dbReference>
<sequence>MKSLNLMQAASWVGRQSSQALGGIAAHLYAEFDGFILDSLRFQQAVSALYALHPMLRLHVNNDGQQYVMKASPLACVDDFRQYTSEELDVQLAEKRHRMENQQLLLDKGYPCEFSLSLLPDGQSRLHIDIDMIAADAESFRIVVEDLARFYETPQGNHSPEMRVEWFDYLNQRIHDQLLLELRTHDRIWWQSRLSTLPPAPCIPSVEKQCQSRRVAVLLDSETSKALKICARQHHLTLSALFLSLFTLAISKGLSQPSLRINVPTFFRDPIVPNVQKIVGDFSDLLLFSSELSPEIPLLQHAELTMTQLHELISHRNYSGISIMRDLSRLYGNLQYSPIVFTAGFGIHGGSLFTQRVRKQLGKLVWVISQGPQVALDAQVTWYNNKIFINWDFRADAFMPGQVEGMFTHFQSITNHLAQYPQHIHHPVSQWLSHRTKIKHDAIPLEERMTKSLSPLQQAYLLGRNEHWPLGGVSMHDFRTFRGHLDPQRFCRRLTELVNHFEALRTIIDVEKQQQAVLSTIEPQLERVDLTSFSTSEAEQQIKQFKHRYQQICHDPSLPPWKIIMIALPGDREYFVLTSFDALILDGQGISRIIARLFDEQPLDARTINHLTKASLVHSTTREKARNWWKEKLHGAVTPSHLPWLEPLGEIIRPKWRRESRNLDAGTLKRLSRLGAAHGLFSNTVLSTIVLDTLAIWADDETLLVGLPTAFPSHEEQPFNQSTFIVVHYKREGVLEKNAQRLQADILNGLQHLAWSGIDLARQLAPRNANQPALPIILTNCMTWETLSRHGSVQEEDGLTQTPQVALDVRLMPDGRGGLLLAADYVEQALSTELIRSVLDVILQRMQQIAAQDELNLPVRDILPYPHYQVNVSVSSTSEYDFLTNITHNFYSGEREGTALICGNRRWSWKQLGEQVASVANGLAERQLKAGNIVAIYLPRSPEHIIISLACALTGIIRVPIDINSPAERTRYLLNNCCPDLVISLENAGIIGSITPQALASVNHSRPPFSGQSASDLPSYYLYTSGTTGTPKCVVLNNRATANVLGQTITNWQISDLDTFISVTPLHHDMSVFDLFAAMSVGATLVLPTEQQEKDAIGWGRLVELYHVTIWCSVPAILEMLLDCTKPEQLSSLRLIAQGGDYIKPSTIQRLRALETSPRMVSLGGPTETTIWSIWHEIVPEDIEQIPYGQPLAGNQYFICHDSGEHCPCGVAGRIHTAGINLACGYLEEGKLVQHDFVDLISPKGVKIRAFRTGDIGFYRSDGVIIFSTRINGYVKIRGVRVSLPEIEDVFRQHHAIKDIVVVDYATDDIREKSLGAVYLVQDGPTPDTTELRIFAQSYLPCTHIPVRFMAKREFPLSANGKIDRHALRAELAQTHIQSPLPAMTLTKNTHSDKEQKILEIYCAVMKISLRPEWNKDVPFITMGLKLSHLKKIRENLNTEFGINLSGVDLIKCKNISDVCALLI</sequence>
<dbReference type="InterPro" id="IPR023213">
    <property type="entry name" value="CAT-like_dom_sf"/>
</dbReference>
<dbReference type="Gene3D" id="3.30.300.30">
    <property type="match status" value="1"/>
</dbReference>
<dbReference type="InterPro" id="IPR042099">
    <property type="entry name" value="ANL_N_sf"/>
</dbReference>
<dbReference type="SUPFAM" id="SSF56801">
    <property type="entry name" value="Acetyl-CoA synthetase-like"/>
    <property type="match status" value="1"/>
</dbReference>
<dbReference type="InterPro" id="IPR000873">
    <property type="entry name" value="AMP-dep_synth/lig_dom"/>
</dbReference>
<name>A0A5U9KV48_SALNE</name>
<gene>
    <name evidence="4" type="ORF">DRY71_20635</name>
</gene>
<dbReference type="GO" id="GO:0044550">
    <property type="term" value="P:secondary metabolite biosynthetic process"/>
    <property type="evidence" value="ECO:0007669"/>
    <property type="project" value="TreeGrafter"/>
</dbReference>
<organism evidence="4">
    <name type="scientific">Salmonella newport</name>
    <dbReference type="NCBI Taxonomy" id="108619"/>
    <lineage>
        <taxon>Bacteria</taxon>
        <taxon>Pseudomonadati</taxon>
        <taxon>Pseudomonadota</taxon>
        <taxon>Gammaproteobacteria</taxon>
        <taxon>Enterobacterales</taxon>
        <taxon>Enterobacteriaceae</taxon>
        <taxon>Salmonella</taxon>
    </lineage>
</organism>
<protein>
    <submittedName>
        <fullName evidence="4">Amino acid adenylation protein</fullName>
    </submittedName>
</protein>
<accession>A0A5U9KV48</accession>
<dbReference type="GO" id="GO:0031177">
    <property type="term" value="F:phosphopantetheine binding"/>
    <property type="evidence" value="ECO:0007669"/>
    <property type="project" value="TreeGrafter"/>
</dbReference>
<dbReference type="Gene3D" id="3.30.559.30">
    <property type="entry name" value="Nonribosomal peptide synthetase, condensation domain"/>
    <property type="match status" value="2"/>
</dbReference>
<proteinExistence type="predicted"/>
<dbReference type="GO" id="GO:0043041">
    <property type="term" value="P:amino acid activation for nonribosomal peptide biosynthetic process"/>
    <property type="evidence" value="ECO:0007669"/>
    <property type="project" value="TreeGrafter"/>
</dbReference>
<reference evidence="4" key="1">
    <citation type="submission" date="2018-07" db="EMBL/GenBank/DDBJ databases">
        <authorList>
            <person name="Ashton P.M."/>
            <person name="Dallman T."/>
            <person name="Nair S."/>
            <person name="De Pinna E."/>
            <person name="Peters T."/>
            <person name="Grant K."/>
        </authorList>
    </citation>
    <scope>NUCLEOTIDE SEQUENCE [LARGE SCALE GENOMIC DNA]</scope>
    <source>
        <strain evidence="4">436933</strain>
    </source>
</reference>
<feature type="domain" description="Condensation" evidence="3">
    <location>
        <begin position="4"/>
        <end position="423"/>
    </location>
</feature>
<dbReference type="EMBL" id="AAGUYM010000029">
    <property type="protein sequence ID" value="EBS2695108.1"/>
    <property type="molecule type" value="Genomic_DNA"/>
</dbReference>
<evidence type="ECO:0000313" key="4">
    <source>
        <dbReference type="EMBL" id="EBS2695108.1"/>
    </source>
</evidence>
<dbReference type="Pfam" id="PF00668">
    <property type="entry name" value="Condensation"/>
    <property type="match status" value="2"/>
</dbReference>
<dbReference type="Gene3D" id="3.40.50.12780">
    <property type="entry name" value="N-terminal domain of ligase-like"/>
    <property type="match status" value="1"/>
</dbReference>
<dbReference type="PROSITE" id="PS00455">
    <property type="entry name" value="AMP_BINDING"/>
    <property type="match status" value="1"/>
</dbReference>
<dbReference type="InterPro" id="IPR057737">
    <property type="entry name" value="Condensation_MtbB-like"/>
</dbReference>